<name>A0A397SPF1_9GLOM</name>
<dbReference type="OrthoDB" id="6080404at2759"/>
<dbReference type="STRING" id="658196.A0A397SPF1"/>
<comment type="similarity">
    <text evidence="1">Belongs to the band 7/mec-2 family. Flotillin subfamily.</text>
</comment>
<comment type="caution">
    <text evidence="2">The sequence shown here is derived from an EMBL/GenBank/DDBJ whole genome shotgun (WGS) entry which is preliminary data.</text>
</comment>
<evidence type="ECO:0000256" key="1">
    <source>
        <dbReference type="RuleBase" id="RU366054"/>
    </source>
</evidence>
<organism evidence="2 3">
    <name type="scientific">Glomus cerebriforme</name>
    <dbReference type="NCBI Taxonomy" id="658196"/>
    <lineage>
        <taxon>Eukaryota</taxon>
        <taxon>Fungi</taxon>
        <taxon>Fungi incertae sedis</taxon>
        <taxon>Mucoromycota</taxon>
        <taxon>Glomeromycotina</taxon>
        <taxon>Glomeromycetes</taxon>
        <taxon>Glomerales</taxon>
        <taxon>Glomeraceae</taxon>
        <taxon>Glomus</taxon>
    </lineage>
</organism>
<reference evidence="2 3" key="1">
    <citation type="submission" date="2018-06" db="EMBL/GenBank/DDBJ databases">
        <title>Comparative genomics reveals the genomic features of Rhizophagus irregularis, R. cerebriforme, R. diaphanum and Gigaspora rosea, and their symbiotic lifestyle signature.</title>
        <authorList>
            <person name="Morin E."/>
            <person name="San Clemente H."/>
            <person name="Chen E.C.H."/>
            <person name="De La Providencia I."/>
            <person name="Hainaut M."/>
            <person name="Kuo A."/>
            <person name="Kohler A."/>
            <person name="Murat C."/>
            <person name="Tang N."/>
            <person name="Roy S."/>
            <person name="Loubradou J."/>
            <person name="Henrissat B."/>
            <person name="Grigoriev I.V."/>
            <person name="Corradi N."/>
            <person name="Roux C."/>
            <person name="Martin F.M."/>
        </authorList>
    </citation>
    <scope>NUCLEOTIDE SEQUENCE [LARGE SCALE GENOMIC DNA]</scope>
    <source>
        <strain evidence="2 3">DAOM 227022</strain>
    </source>
</reference>
<protein>
    <submittedName>
        <fullName evidence="2">Uncharacterized protein</fullName>
    </submittedName>
</protein>
<evidence type="ECO:0000313" key="3">
    <source>
        <dbReference type="Proteomes" id="UP000265703"/>
    </source>
</evidence>
<sequence length="96" mass="10806">MKTHEGAVNQAKVDEAEAKYRGDIGAKKRESLTRREISKVEADTISIENERKVAIAQANMNLATKESEFERTKNVATIEAAQTVKMRESELQKQVE</sequence>
<dbReference type="AlphaFoldDB" id="A0A397SPF1"/>
<dbReference type="PANTHER" id="PTHR13806">
    <property type="entry name" value="FLOTILLIN-RELATED"/>
    <property type="match status" value="1"/>
</dbReference>
<dbReference type="Proteomes" id="UP000265703">
    <property type="component" value="Unassembled WGS sequence"/>
</dbReference>
<gene>
    <name evidence="2" type="ORF">C1645_853439</name>
</gene>
<dbReference type="EMBL" id="QKYT01000288">
    <property type="protein sequence ID" value="RIA87888.1"/>
    <property type="molecule type" value="Genomic_DNA"/>
</dbReference>
<proteinExistence type="inferred from homology"/>
<dbReference type="GO" id="GO:0005886">
    <property type="term" value="C:plasma membrane"/>
    <property type="evidence" value="ECO:0007669"/>
    <property type="project" value="TreeGrafter"/>
</dbReference>
<dbReference type="PANTHER" id="PTHR13806:SF31">
    <property type="entry name" value="FLOTILLIN-LIKE PROTEIN 1-RELATED"/>
    <property type="match status" value="1"/>
</dbReference>
<keyword evidence="3" id="KW-1185">Reference proteome</keyword>
<dbReference type="InterPro" id="IPR027705">
    <property type="entry name" value="Flotillin_fam"/>
</dbReference>
<evidence type="ECO:0000313" key="2">
    <source>
        <dbReference type="EMBL" id="RIA87888.1"/>
    </source>
</evidence>
<accession>A0A397SPF1</accession>